<dbReference type="EMBL" id="CP001463">
    <property type="protein sequence ID" value="ACS90815.1"/>
    <property type="molecule type" value="Genomic_DNA"/>
</dbReference>
<dbReference type="Proteomes" id="UP000009079">
    <property type="component" value="Chromosome"/>
</dbReference>
<protein>
    <submittedName>
        <fullName evidence="3">Uncharacterized protein</fullName>
    </submittedName>
</protein>
<dbReference type="KEGG" id="tsi:TSIB_1764"/>
<feature type="region of interest" description="Disordered" evidence="1">
    <location>
        <begin position="525"/>
        <end position="560"/>
    </location>
</feature>
<evidence type="ECO:0000256" key="1">
    <source>
        <dbReference type="SAM" id="MobiDB-lite"/>
    </source>
</evidence>
<dbReference type="PROSITE" id="PS51257">
    <property type="entry name" value="PROKAR_LIPOPROTEIN"/>
    <property type="match status" value="1"/>
</dbReference>
<name>C6A5C0_THESM</name>
<feature type="compositionally biased region" description="Basic residues" evidence="1">
    <location>
        <begin position="526"/>
        <end position="547"/>
    </location>
</feature>
<feature type="transmembrane region" description="Helical" evidence="2">
    <location>
        <begin position="500"/>
        <end position="521"/>
    </location>
</feature>
<feature type="compositionally biased region" description="Basic and acidic residues" evidence="1">
    <location>
        <begin position="548"/>
        <end position="560"/>
    </location>
</feature>
<evidence type="ECO:0000313" key="3">
    <source>
        <dbReference type="EMBL" id="ACS90815.1"/>
    </source>
</evidence>
<feature type="region of interest" description="Disordered" evidence="1">
    <location>
        <begin position="467"/>
        <end position="491"/>
    </location>
</feature>
<keyword evidence="2" id="KW-0812">Transmembrane</keyword>
<proteinExistence type="predicted"/>
<dbReference type="HOGENOM" id="CLU_504929_0_0_2"/>
<keyword evidence="2" id="KW-0472">Membrane</keyword>
<dbReference type="AlphaFoldDB" id="C6A5C0"/>
<keyword evidence="4" id="KW-1185">Reference proteome</keyword>
<evidence type="ECO:0000256" key="2">
    <source>
        <dbReference type="SAM" id="Phobius"/>
    </source>
</evidence>
<gene>
    <name evidence="3" type="ordered locus">TSIB_1764</name>
</gene>
<reference evidence="3 4" key="1">
    <citation type="journal article" date="2009" name="Appl. Environ. Microbiol.">
        <title>Metabolic versatility and indigenous origin of the archaeon Thermococcus sibiricus, isolated from a siberian oil reservoir, as revealed by genome analysis.</title>
        <authorList>
            <person name="Mardanov A.V."/>
            <person name="Ravin N.V."/>
            <person name="Svetlitchnyi V.A."/>
            <person name="Beletsky A.V."/>
            <person name="Miroshnichenko M.L."/>
            <person name="Bonch-Osmolovskaya E.A."/>
            <person name="Skryabin K.G."/>
        </authorList>
    </citation>
    <scope>NUCLEOTIDE SEQUENCE [LARGE SCALE GENOMIC DNA]</scope>
    <source>
        <strain evidence="4">DSM 12597 / MM 739</strain>
    </source>
</reference>
<dbReference type="STRING" id="604354.TSIB_1764"/>
<dbReference type="eggNOG" id="arCOG05859">
    <property type="taxonomic scope" value="Archaea"/>
</dbReference>
<accession>C6A5C0</accession>
<evidence type="ECO:0000313" key="4">
    <source>
        <dbReference type="Proteomes" id="UP000009079"/>
    </source>
</evidence>
<keyword evidence="2" id="KW-1133">Transmembrane helix</keyword>
<sequence>MYKIHRGKFMRKVLVVFMTLLIISSVACSQTLLFSTVEEKILVISGDYREGSLTVTNNADKDFQIVTFRRYYVLDSNNDEIPGITLKVYKPDGEPLSTGVLYTYWRSGEERQLRYKIYVNESVKPGTYTLFIVLWGFLSSGDPRVIQIPITLEITDIPLSFKEAFVEVKERSITTNHVLNGETIAIYSTVHNLKNSPVAINGTAYLERNGKQYLAKYLAMNLTPGDNLIQVEIPIPYDLPEGEYKLIYKLEYPKGTYLFSKAFYITFGVDLTSISLEKTEIMEDETSTVYTTIFSERNIVINHTIEVYGVNNNILHNTTERLEITRGTTITKTTIPPLPPGSKKVMSKVSFGKIPLGQKSISYKVFAYPRIEDVTYKEVSLNKTTGVFNFSVVIYNANSEEVTTKLSYKFFKFNQTLDKGSQTLILNPGENYVNIIEDLPIGEKIFYEFSLTSNNKEQKISDSLEITPPIASNTTTSTSSTTTSITNTTTPLPTPQERNILKYFAAALVVIFLFLLALYLMPTSPQKRRERPKPKRRSPLGRFKRPKRPETREYKELPKK</sequence>
<organism evidence="3 4">
    <name type="scientific">Thermococcus sibiricus (strain DSM 12597 / MM 739)</name>
    <dbReference type="NCBI Taxonomy" id="604354"/>
    <lineage>
        <taxon>Archaea</taxon>
        <taxon>Methanobacteriati</taxon>
        <taxon>Methanobacteriota</taxon>
        <taxon>Thermococci</taxon>
        <taxon>Thermococcales</taxon>
        <taxon>Thermococcaceae</taxon>
        <taxon>Thermococcus</taxon>
    </lineage>
</organism>